<keyword evidence="5" id="KW-1168">Fusion of virus membrane with host membrane</keyword>
<evidence type="ECO:0000256" key="7">
    <source>
        <dbReference type="ARBA" id="ARBA00022581"/>
    </source>
</evidence>
<dbReference type="Pfam" id="PF19019">
    <property type="entry name" value="Phlebo_G2_C"/>
    <property type="match status" value="1"/>
</dbReference>
<proteinExistence type="inferred from homology"/>
<evidence type="ECO:0000256" key="2">
    <source>
        <dbReference type="ARBA" id="ARBA00004482"/>
    </source>
</evidence>
<dbReference type="Pfam" id="PF07245">
    <property type="entry name" value="Phlebovirus_G2"/>
    <property type="match status" value="1"/>
</dbReference>
<dbReference type="KEGG" id="vg:80550431"/>
<name>A0A7G8PYJ5_9VIRU</name>
<evidence type="ECO:0000259" key="28">
    <source>
        <dbReference type="Pfam" id="PF19019"/>
    </source>
</evidence>
<feature type="transmembrane region" description="Helical" evidence="24">
    <location>
        <begin position="794"/>
        <end position="811"/>
    </location>
</feature>
<evidence type="ECO:0000313" key="29">
    <source>
        <dbReference type="EMBL" id="QNJ99601.1"/>
    </source>
</evidence>
<evidence type="ECO:0000256" key="16">
    <source>
        <dbReference type="ARBA" id="ARBA00023136"/>
    </source>
</evidence>
<organism evidence="29 30">
    <name type="scientific">Embossos virus</name>
    <dbReference type="NCBI Taxonomy" id="2767008"/>
    <lineage>
        <taxon>Viruses</taxon>
        <taxon>Riboviria</taxon>
        <taxon>Orthornavirae</taxon>
        <taxon>Negarnaviricota</taxon>
        <taxon>Polyploviricotina</taxon>
        <taxon>Bunyaviricetes</taxon>
        <taxon>Hareavirales</taxon>
        <taxon>Phenuiviridae</taxon>
        <taxon>Phlebovirus</taxon>
        <taxon>Phlebovirus embossosense</taxon>
    </lineage>
</organism>
<protein>
    <recommendedName>
        <fullName evidence="4">Envelopment polyprotein</fullName>
    </recommendedName>
    <alternativeName>
        <fullName evidence="21">M polyprotein</fullName>
    </alternativeName>
</protein>
<evidence type="ECO:0000256" key="14">
    <source>
        <dbReference type="ARBA" id="ARBA00022870"/>
    </source>
</evidence>
<evidence type="ECO:0000256" key="19">
    <source>
        <dbReference type="ARBA" id="ARBA00023184"/>
    </source>
</evidence>
<keyword evidence="7" id="KW-0945">Host-virus interaction</keyword>
<dbReference type="InterPro" id="IPR010826">
    <property type="entry name" value="Phlebovirus_G1"/>
</dbReference>
<feature type="transmembrane region" description="Helical" evidence="24">
    <location>
        <begin position="1285"/>
        <end position="1311"/>
    </location>
</feature>
<dbReference type="GO" id="GO:0055036">
    <property type="term" value="C:virion membrane"/>
    <property type="evidence" value="ECO:0007669"/>
    <property type="project" value="UniProtKB-SubCell"/>
</dbReference>
<feature type="domain" description="Phlebovirus glycoprotein G2 C-terminal" evidence="28">
    <location>
        <begin position="1150"/>
        <end position="1312"/>
    </location>
</feature>
<feature type="domain" description="Phlebovirus glycoprotein G2 fusion" evidence="26">
    <location>
        <begin position="813"/>
        <end position="1129"/>
    </location>
</feature>
<keyword evidence="9 24" id="KW-0812">Transmembrane</keyword>
<keyword evidence="11" id="KW-1161">Viral attachment to host cell</keyword>
<evidence type="ECO:0000313" key="30">
    <source>
        <dbReference type="Proteomes" id="UP000679889"/>
    </source>
</evidence>
<evidence type="ECO:0000256" key="15">
    <source>
        <dbReference type="ARBA" id="ARBA00022989"/>
    </source>
</evidence>
<dbReference type="Gene3D" id="2.60.40.3770">
    <property type="match status" value="1"/>
</dbReference>
<keyword evidence="19" id="KW-1038">Host endoplasmic reticulum</keyword>
<comment type="subcellular location">
    <subcellularLocation>
        <location evidence="1">Host Golgi apparatus membrane</location>
        <topology evidence="1">Single-pass type I membrane protein</topology>
    </subcellularLocation>
    <subcellularLocation>
        <location evidence="2">Host endoplasmic reticulum membrane</location>
        <topology evidence="2">Single-pass type I membrane protein</topology>
    </subcellularLocation>
    <subcellularLocation>
        <location evidence="3">Virion membrane</location>
        <topology evidence="3">Single-pass type I membrane protein</topology>
    </subcellularLocation>
</comment>
<dbReference type="Gene3D" id="2.60.98.50">
    <property type="match status" value="3"/>
</dbReference>
<dbReference type="GO" id="GO:0044167">
    <property type="term" value="C:host cell endoplasmic reticulum membrane"/>
    <property type="evidence" value="ECO:0007669"/>
    <property type="project" value="UniProtKB-SubCell"/>
</dbReference>
<dbReference type="EMBL" id="MT270826">
    <property type="protein sequence ID" value="QNJ99601.1"/>
    <property type="molecule type" value="Genomic_RNA"/>
</dbReference>
<evidence type="ECO:0000259" key="25">
    <source>
        <dbReference type="Pfam" id="PF07243"/>
    </source>
</evidence>
<evidence type="ECO:0000256" key="21">
    <source>
        <dbReference type="ARBA" id="ARBA00031199"/>
    </source>
</evidence>
<reference evidence="30" key="1">
    <citation type="journal article" date="2020" name="MSphere">
        <title>Insights into the evolutionary origin of Mediterranean sandfly fever viruses.</title>
        <authorList>
            <person name="Marklewitz M."/>
            <person name="Tchouassi D.P."/>
            <person name="Hieke C."/>
            <person name="Heyde V."/>
            <person name="Torto B."/>
            <person name="Sang R."/>
            <person name="Junglen S."/>
        </authorList>
    </citation>
    <scope>NUCLEOTIDE SEQUENCE [LARGE SCALE GENOMIC DNA]</scope>
    <source>
        <strain evidence="30">SP288-KE-2016</strain>
    </source>
</reference>
<keyword evidence="6" id="KW-1170">Fusion of virus membrane with host endosomal membrane</keyword>
<keyword evidence="30" id="KW-1185">Reference proteome</keyword>
<dbReference type="GeneID" id="80550431"/>
<evidence type="ECO:0000256" key="6">
    <source>
        <dbReference type="ARBA" id="ARBA00022510"/>
    </source>
</evidence>
<keyword evidence="12" id="KW-1040">Host Golgi apparatus</keyword>
<evidence type="ECO:0000256" key="22">
    <source>
        <dbReference type="ARBA" id="ARBA00033745"/>
    </source>
</evidence>
<dbReference type="InterPro" id="IPR009879">
    <property type="entry name" value="Phlebovirus_NSM"/>
</dbReference>
<evidence type="ECO:0000256" key="24">
    <source>
        <dbReference type="SAM" id="Phobius"/>
    </source>
</evidence>
<evidence type="ECO:0000256" key="12">
    <source>
        <dbReference type="ARBA" id="ARBA00022812"/>
    </source>
</evidence>
<keyword evidence="18" id="KW-0325">Glycoprotein</keyword>
<evidence type="ECO:0000259" key="26">
    <source>
        <dbReference type="Pfam" id="PF07245"/>
    </source>
</evidence>
<feature type="transmembrane region" description="Helical" evidence="24">
    <location>
        <begin position="706"/>
        <end position="731"/>
    </location>
</feature>
<dbReference type="GO" id="GO:0044178">
    <property type="term" value="C:host cell Golgi membrane"/>
    <property type="evidence" value="ECO:0007669"/>
    <property type="project" value="UniProtKB-SubCell"/>
</dbReference>
<gene>
    <name evidence="29" type="primary">GPC</name>
</gene>
<dbReference type="InterPro" id="IPR043603">
    <property type="entry name" value="Phlebo_G2_C"/>
</dbReference>
<evidence type="ECO:0000256" key="1">
    <source>
        <dbReference type="ARBA" id="ARBA00004244"/>
    </source>
</evidence>
<evidence type="ECO:0000256" key="9">
    <source>
        <dbReference type="ARBA" id="ARBA00022692"/>
    </source>
</evidence>
<evidence type="ECO:0000256" key="4">
    <source>
        <dbReference type="ARBA" id="ARBA00015294"/>
    </source>
</evidence>
<accession>A0A7G8PYJ5</accession>
<keyword evidence="8" id="KW-1162">Viral penetration into host cytoplasm</keyword>
<dbReference type="RefSeq" id="YP_010840030.1">
    <property type="nucleotide sequence ID" value="NC_078348.1"/>
</dbReference>
<evidence type="ECO:0000256" key="20">
    <source>
        <dbReference type="ARBA" id="ARBA00023296"/>
    </source>
</evidence>
<evidence type="ECO:0000259" key="27">
    <source>
        <dbReference type="Pfam" id="PF07246"/>
    </source>
</evidence>
<keyword evidence="20" id="KW-1160">Virus entry into host cell</keyword>
<sequence length="1323" mass="146513">MLFYLILLLTPLVQGYTRVYSDSASGLSETCFSKNTSSTWAVRQWMFEMTRLPHSEKFCLLNTEEKAKYTTDEDAVAIIESMIEVGKPVHFTCTDLSNTYVLGVEVKAKVESFSASSIDCKDYTKIRPLSENKPGDAVKITDVNPPIDSVAELREELSKLKAHNDKALEENLRLATRLDHELTKARINDQNVNKTLEELERTKDEIQIKRERIKEVNRVLTEERRRSAILQEEIDNMKNIERQRTNEVRAAKPSMLNMTMGAVTMMALLSTSSSFVLDQHLENHYPHYQNRPGSSKYTTPEVEDSTCGKIDYGVSCKGFQFLMTDDQHGFTQAHYHKYTPLEALADGLVSKADGFCNVDSAAAMKTACSPDSIGLSYSCPPGFRGLNFFSHNGKLHGFTCKAGYEVSKDCRACVKSPTNESAKSSISLQDVVCQEDSSDPPATKLQLKDYCFIGKHTIRECGQYNSRVERMPFVIFKSGDKKYVDSLITRSIEIKHPSNFICYQHNEKVGDTGGKTGISSFKASECQAVNTEKTTKCTGDSTFCSMYACSKDYSSVFCVVARGAGIIEVKYAGGWLKPKCVGYETVRTGRVLKQPLKLASQHCDSCYSECQEDGILVRSTGFKISSVVACSQGVCITKTQDPATNIVVPYPGMMASTGGQVGLNIAHDDNLVSDKLTVSCPPKDPCIVHDCIICTHGLINYQCHTVLSALVVVSVLGSLVVASVMVLCKILQLLKVIPKHFIQPFRWTSMLLVWCGSRLRMAALRRAMAVNREIGWQRGEERVEIRNNRRIQPIPRYSVYMAIILLLPLALCCSETEIASSKLTKCRLEGNKEVCRIHGSVLVQAGPIGSETCLLLKAPSESKKKFISIKTVSSELVCLEGQSFWTAQYSPACMSSRRCRFVGDCTGNTCLAWNETKVSGEFAGMTVSERMTENKCFEQCGGMGCGCFSIYPSCLFVHSYLKPVTKEAFKVFGCVEWSHRITFEVQDFKGHVETMTLNNLNSKFTDWGSISVAIDAEVVSGTNSYSFMKSSANTFAIIDEQFSDIPREGYVGEIRCSSEVAASSAHVSCIRAPNIIKYKPMTDQIDCTSNLINPVTVFTRGSLPQVREGKTFTATKDKTGVQALINAKIQAAISLTFEDFDVEFETITPTCTATFLNITGCYSCTHGSPVCVRVKMSTAGTFTASSKDGSVNFLVSAASGSKDYCRSIHLNTPDVDIPMMYTCGGEEKLLEIKGTLISVGPIDDRETEGGGSTVINPKEGEWSISSWFSGLMKWMGGPILFAIKMLLLICGSILLVIIIFILLKFLIMFLLRRRIQKKFEKEV</sequence>
<evidence type="ECO:0000256" key="13">
    <source>
        <dbReference type="ARBA" id="ARBA00022844"/>
    </source>
</evidence>
<feature type="domain" description="Phlebovirus glycoprotein G1" evidence="25">
    <location>
        <begin position="286"/>
        <end position="807"/>
    </location>
</feature>
<evidence type="ECO:0000256" key="17">
    <source>
        <dbReference type="ARBA" id="ARBA00023157"/>
    </source>
</evidence>
<keyword evidence="16 24" id="KW-0472">Membrane</keyword>
<keyword evidence="14" id="KW-1043">Host membrane</keyword>
<keyword evidence="13" id="KW-0946">Virion</keyword>
<dbReference type="GO" id="GO:0019062">
    <property type="term" value="P:virion attachment to host cell"/>
    <property type="evidence" value="ECO:0007669"/>
    <property type="project" value="UniProtKB-KW"/>
</dbReference>
<dbReference type="Pfam" id="PF07243">
    <property type="entry name" value="Phlebovirus_G1"/>
    <property type="match status" value="1"/>
</dbReference>
<evidence type="ECO:0000256" key="3">
    <source>
        <dbReference type="ARBA" id="ARBA00004563"/>
    </source>
</evidence>
<feature type="domain" description="Phlebovirus nonstructural NS-M" evidence="27">
    <location>
        <begin position="5"/>
        <end position="274"/>
    </location>
</feature>
<keyword evidence="15 24" id="KW-1133">Transmembrane helix</keyword>
<evidence type="ECO:0000256" key="8">
    <source>
        <dbReference type="ARBA" id="ARBA00022595"/>
    </source>
</evidence>
<keyword evidence="23" id="KW-0175">Coiled coil</keyword>
<dbReference type="InterPro" id="IPR009878">
    <property type="entry name" value="Phlebovirus_G2_fusion"/>
</dbReference>
<dbReference type="Pfam" id="PF07246">
    <property type="entry name" value="Phlebovirus_NSM"/>
    <property type="match status" value="1"/>
</dbReference>
<evidence type="ECO:0000256" key="11">
    <source>
        <dbReference type="ARBA" id="ARBA00022804"/>
    </source>
</evidence>
<evidence type="ECO:0000256" key="10">
    <source>
        <dbReference type="ARBA" id="ARBA00022729"/>
    </source>
</evidence>
<dbReference type="GO" id="GO:0016020">
    <property type="term" value="C:membrane"/>
    <property type="evidence" value="ECO:0007669"/>
    <property type="project" value="InterPro"/>
</dbReference>
<keyword evidence="17" id="KW-1015">Disulfide bond</keyword>
<dbReference type="Proteomes" id="UP000679889">
    <property type="component" value="Genome"/>
</dbReference>
<dbReference type="GO" id="GO:0039654">
    <property type="term" value="P:fusion of virus membrane with host endosome membrane"/>
    <property type="evidence" value="ECO:0007669"/>
    <property type="project" value="UniProtKB-KW"/>
</dbReference>
<keyword evidence="10" id="KW-0732">Signal</keyword>
<evidence type="ECO:0000256" key="5">
    <source>
        <dbReference type="ARBA" id="ARBA00022506"/>
    </source>
</evidence>
<dbReference type="GO" id="GO:0046718">
    <property type="term" value="P:symbiont entry into host cell"/>
    <property type="evidence" value="ECO:0007669"/>
    <property type="project" value="UniProtKB-KW"/>
</dbReference>
<comment type="similarity">
    <text evidence="22">Belongs to the phlebovirus envelope glycoprotein family.</text>
</comment>
<evidence type="ECO:0000256" key="23">
    <source>
        <dbReference type="SAM" id="Coils"/>
    </source>
</evidence>
<evidence type="ECO:0000256" key="18">
    <source>
        <dbReference type="ARBA" id="ARBA00023180"/>
    </source>
</evidence>
<feature type="coiled-coil region" evidence="23">
    <location>
        <begin position="150"/>
        <end position="240"/>
    </location>
</feature>